<keyword evidence="3" id="KW-1185">Reference proteome</keyword>
<dbReference type="Pfam" id="PF00534">
    <property type="entry name" value="Glycos_transf_1"/>
    <property type="match status" value="1"/>
</dbReference>
<name>A0A5K8A5F0_9BACT</name>
<keyword evidence="2" id="KW-0808">Transferase</keyword>
<evidence type="ECO:0000259" key="1">
    <source>
        <dbReference type="Pfam" id="PF00534"/>
    </source>
</evidence>
<dbReference type="PANTHER" id="PTHR45947:SF14">
    <property type="entry name" value="SLL1723 PROTEIN"/>
    <property type="match status" value="1"/>
</dbReference>
<dbReference type="CDD" id="cd03801">
    <property type="entry name" value="GT4_PimA-like"/>
    <property type="match status" value="1"/>
</dbReference>
<proteinExistence type="predicted"/>
<reference evidence="2 3" key="1">
    <citation type="submission" date="2019-11" db="EMBL/GenBank/DDBJ databases">
        <title>Comparative genomics of hydrocarbon-degrading Desulfosarcina strains.</title>
        <authorList>
            <person name="Watanabe M."/>
            <person name="Kojima H."/>
            <person name="Fukui M."/>
        </authorList>
    </citation>
    <scope>NUCLEOTIDE SEQUENCE [LARGE SCALE GENOMIC DNA]</scope>
    <source>
        <strain evidence="3">oXyS1</strain>
    </source>
</reference>
<evidence type="ECO:0000313" key="2">
    <source>
        <dbReference type="EMBL" id="BBO87717.1"/>
    </source>
</evidence>
<evidence type="ECO:0000313" key="3">
    <source>
        <dbReference type="Proteomes" id="UP000422108"/>
    </source>
</evidence>
<dbReference type="InterPro" id="IPR050194">
    <property type="entry name" value="Glycosyltransferase_grp1"/>
</dbReference>
<protein>
    <submittedName>
        <fullName evidence="2">Colanic acid biosynthesis glycosyltransferase WcaL</fullName>
    </submittedName>
</protein>
<dbReference type="PANTHER" id="PTHR45947">
    <property type="entry name" value="SULFOQUINOVOSYL TRANSFERASE SQD2"/>
    <property type="match status" value="1"/>
</dbReference>
<dbReference type="AlphaFoldDB" id="A0A5K8A5F0"/>
<dbReference type="SUPFAM" id="SSF53756">
    <property type="entry name" value="UDP-Glycosyltransferase/glycogen phosphorylase"/>
    <property type="match status" value="1"/>
</dbReference>
<organism evidence="2 3">
    <name type="scientific">Desulfosarcina ovata subsp. ovata</name>
    <dbReference type="NCBI Taxonomy" id="2752305"/>
    <lineage>
        <taxon>Bacteria</taxon>
        <taxon>Pseudomonadati</taxon>
        <taxon>Thermodesulfobacteriota</taxon>
        <taxon>Desulfobacteria</taxon>
        <taxon>Desulfobacterales</taxon>
        <taxon>Desulfosarcinaceae</taxon>
        <taxon>Desulfosarcina</taxon>
    </lineage>
</organism>
<accession>A0A5K8A5F0</accession>
<dbReference type="Proteomes" id="UP000422108">
    <property type="component" value="Chromosome"/>
</dbReference>
<dbReference type="GO" id="GO:0016757">
    <property type="term" value="F:glycosyltransferase activity"/>
    <property type="evidence" value="ECO:0007669"/>
    <property type="project" value="InterPro"/>
</dbReference>
<dbReference type="InterPro" id="IPR001296">
    <property type="entry name" value="Glyco_trans_1"/>
</dbReference>
<gene>
    <name evidence="2" type="ORF">DSCOOX_08970</name>
</gene>
<dbReference type="RefSeq" id="WP_155309136.1">
    <property type="nucleotide sequence ID" value="NZ_AP021879.1"/>
</dbReference>
<dbReference type="EMBL" id="AP021879">
    <property type="protein sequence ID" value="BBO87717.1"/>
    <property type="molecule type" value="Genomic_DNA"/>
</dbReference>
<sequence>MSTSSALAYFFSSFPSLSMTFLQREVRDLRAQRQNVALFANRRPKLGDFDPQDMNLYADTFYLYPIRPIRLLKANLKLIVTRPGAYKNALHQALRLHDGFNLQRLRNLARLFGAAVIAERLSALKINHLHVHFAFGAAGVALLLKTLLGITYSISIHGSDVLIPQPLIRQKLGQARFIISNCRFHIEHLRKEFPELGDQRFYHLPLGIDLSHPPWSSVCEVASPPPLRILSVARFNPIKNHALLLNALAQLKANQIFFRCRLVGEGPTRSKMMALATSLKLDRQVTFLGPLTETAVAQQMDWAHVVVLSSFSEGTPMTLIEAMAKKRAVVAPDITGIPELVVHEETGLLYPCNDQDRLIACLQKLADNPNLIRHMGNQGHWRARGQFDINRHTRNLITIFQQERMHD</sequence>
<dbReference type="Gene3D" id="3.40.50.2000">
    <property type="entry name" value="Glycogen Phosphorylase B"/>
    <property type="match status" value="2"/>
</dbReference>
<feature type="domain" description="Glycosyl transferase family 1" evidence="1">
    <location>
        <begin position="227"/>
        <end position="379"/>
    </location>
</feature>